<dbReference type="PANTHER" id="PTHR43047">
    <property type="entry name" value="TWO-COMPONENT HISTIDINE PROTEIN KINASE"/>
    <property type="match status" value="1"/>
</dbReference>
<sequence length="857" mass="94924">MGPPVEKCPDNLRQPEHAFLTTPCGDEFIDADLRYLRELPWSESSIGPISTWSRELLVLINLAMLSPQPQLFLLGPDSIIIYNTAYGRLLYDHHPLYLGRPIGMNEALISNAHAINRIVDRATTRAKPANENDVTFFFKHGDRLQETFLSATMVKLPEPLRGYHATTYDTTAAAVQTRRKESLKAIMDACALASGMTSFWNAMLQGISIGDGDISFAMLYRAEFHEEYAAEADRQRHVIDDQNFTLHGKVGSEESARLQQINLLSNDPYARCMKEAVRTGNPVLISVKNGTLPSELCKESRQRCYGDDALEAVIIPSIYSYGSEVHALLVLGLPPRRPYDDDCANWIHSVHQFFANTVTTFKLAEARAFDSAVKRVAAVRAEQILQAELVVQKREAELQTFSLNEAIEAKRQQEYFIDVTSHEIRNPLGAVILSADSISISLSQIQELVKKSVSAKLTIDPSSLSELLEGMTESVDTITSCSLHQKRITDDILSLFKLDSNLIEICPSSFKLSSFMDSILETFKVETGRANITFGATQDASIKLHDVEWVQADPGRILQVMTNLVSNAIKFTATVDGPRSIIIRVGASKTRDVPIFNGLIMTKPLIDPNGKTDQVKGDIYLWFEVADSGCGMDAKERSKMFQRFSQASPKTYSKYGGSGLGLFISKKLVNLQGGSIGFNSETDKGTTFAFSIGASRDKAPNILTNGSSTTLPIRKAAQPNNLSVLLVEDNHVNQVVLAKQLRRVGYTVFTADNGQEAFDFLKSSRHWKGHGKSSDLPRVDFICMDIEMPIIDGMTCTKMIRQAQQDGEITNHIPIIAVTANARSEQLQAAIDVGMDDGISKPFRIDDLEKIIEKVVV</sequence>
<dbReference type="GO" id="GO:0005886">
    <property type="term" value="C:plasma membrane"/>
    <property type="evidence" value="ECO:0007669"/>
    <property type="project" value="TreeGrafter"/>
</dbReference>
<evidence type="ECO:0000313" key="10">
    <source>
        <dbReference type="Proteomes" id="UP000310687"/>
    </source>
</evidence>
<evidence type="ECO:0000313" key="9">
    <source>
        <dbReference type="EMBL" id="THW48627.1"/>
    </source>
</evidence>
<dbReference type="SMART" id="SM00387">
    <property type="entry name" value="HATPase_c"/>
    <property type="match status" value="1"/>
</dbReference>
<dbReference type="AlphaFoldDB" id="A0A4S8YDV3"/>
<dbReference type="EMBL" id="QZAL01000017">
    <property type="protein sequence ID" value="THW48627.1"/>
    <property type="molecule type" value="Genomic_DNA"/>
</dbReference>
<dbReference type="InterPro" id="IPR005467">
    <property type="entry name" value="His_kinase_dom"/>
</dbReference>
<evidence type="ECO:0000259" key="7">
    <source>
        <dbReference type="PROSITE" id="PS50109"/>
    </source>
</evidence>
<feature type="domain" description="Histidine kinase" evidence="7">
    <location>
        <begin position="419"/>
        <end position="696"/>
    </location>
</feature>
<keyword evidence="5" id="KW-0418">Kinase</keyword>
<dbReference type="InterPro" id="IPR011006">
    <property type="entry name" value="CheY-like_superfamily"/>
</dbReference>
<dbReference type="GO" id="GO:0000155">
    <property type="term" value="F:phosphorelay sensor kinase activity"/>
    <property type="evidence" value="ECO:0007669"/>
    <property type="project" value="InterPro"/>
</dbReference>
<dbReference type="SUPFAM" id="SSF52172">
    <property type="entry name" value="CheY-like"/>
    <property type="match status" value="1"/>
</dbReference>
<organism evidence="9 10">
    <name type="scientific">Aureobasidium pullulans</name>
    <name type="common">Black yeast</name>
    <name type="synonym">Pullularia pullulans</name>
    <dbReference type="NCBI Taxonomy" id="5580"/>
    <lineage>
        <taxon>Eukaryota</taxon>
        <taxon>Fungi</taxon>
        <taxon>Dikarya</taxon>
        <taxon>Ascomycota</taxon>
        <taxon>Pezizomycotina</taxon>
        <taxon>Dothideomycetes</taxon>
        <taxon>Dothideomycetidae</taxon>
        <taxon>Dothideales</taxon>
        <taxon>Saccotheciaceae</taxon>
        <taxon>Aureobasidium</taxon>
    </lineage>
</organism>
<dbReference type="InterPro" id="IPR001789">
    <property type="entry name" value="Sig_transdc_resp-reg_receiver"/>
</dbReference>
<protein>
    <recommendedName>
        <fullName evidence="2">histidine kinase</fullName>
        <ecNumber evidence="2">2.7.13.3</ecNumber>
    </recommendedName>
</protein>
<evidence type="ECO:0000256" key="3">
    <source>
        <dbReference type="ARBA" id="ARBA00022553"/>
    </source>
</evidence>
<dbReference type="EC" id="2.7.13.3" evidence="2"/>
<dbReference type="CDD" id="cd00082">
    <property type="entry name" value="HisKA"/>
    <property type="match status" value="1"/>
</dbReference>
<dbReference type="Gene3D" id="3.40.50.2300">
    <property type="match status" value="1"/>
</dbReference>
<evidence type="ECO:0000256" key="1">
    <source>
        <dbReference type="ARBA" id="ARBA00000085"/>
    </source>
</evidence>
<dbReference type="SUPFAM" id="SSF55874">
    <property type="entry name" value="ATPase domain of HSP90 chaperone/DNA topoisomerase II/histidine kinase"/>
    <property type="match status" value="1"/>
</dbReference>
<dbReference type="Pfam" id="PF00512">
    <property type="entry name" value="HisKA"/>
    <property type="match status" value="1"/>
</dbReference>
<feature type="domain" description="Response regulatory" evidence="8">
    <location>
        <begin position="723"/>
        <end position="856"/>
    </location>
</feature>
<dbReference type="Gene3D" id="3.30.565.10">
    <property type="entry name" value="Histidine kinase-like ATPase, C-terminal domain"/>
    <property type="match status" value="1"/>
</dbReference>
<reference evidence="9 10" key="1">
    <citation type="submission" date="2018-10" db="EMBL/GenBank/DDBJ databases">
        <title>Fifty Aureobasidium pullulans genomes reveal a recombining polyextremotolerant generalist.</title>
        <authorList>
            <person name="Gostincar C."/>
            <person name="Turk M."/>
            <person name="Zajc J."/>
            <person name="Gunde-Cimerman N."/>
        </authorList>
    </citation>
    <scope>NUCLEOTIDE SEQUENCE [LARGE SCALE GENOMIC DNA]</scope>
    <source>
        <strain evidence="9 10">EXF-11013</strain>
    </source>
</reference>
<dbReference type="PROSITE" id="PS50110">
    <property type="entry name" value="RESPONSE_REGULATORY"/>
    <property type="match status" value="1"/>
</dbReference>
<dbReference type="SMART" id="SM00388">
    <property type="entry name" value="HisKA"/>
    <property type="match status" value="1"/>
</dbReference>
<name>A0A4S8YDV3_AURPU</name>
<evidence type="ECO:0000256" key="6">
    <source>
        <dbReference type="PROSITE-ProRule" id="PRU00169"/>
    </source>
</evidence>
<proteinExistence type="predicted"/>
<dbReference type="GO" id="GO:0009927">
    <property type="term" value="F:histidine phosphotransfer kinase activity"/>
    <property type="evidence" value="ECO:0007669"/>
    <property type="project" value="TreeGrafter"/>
</dbReference>
<gene>
    <name evidence="9" type="ORF">D6D22_02092</name>
</gene>
<dbReference type="CDD" id="cd17546">
    <property type="entry name" value="REC_hyHK_CKI1_RcsC-like"/>
    <property type="match status" value="1"/>
</dbReference>
<dbReference type="Pfam" id="PF02518">
    <property type="entry name" value="HATPase_c"/>
    <property type="match status" value="1"/>
</dbReference>
<dbReference type="PANTHER" id="PTHR43047:SF71">
    <property type="entry name" value="HISTIDINE KINASE CONTAINING CHEY-HOMOLOGOUS RECEIVER DOMAIN-RELATED"/>
    <property type="match status" value="1"/>
</dbReference>
<dbReference type="InterPro" id="IPR003661">
    <property type="entry name" value="HisK_dim/P_dom"/>
</dbReference>
<dbReference type="PRINTS" id="PR00344">
    <property type="entry name" value="BCTRLSENSOR"/>
</dbReference>
<dbReference type="InterPro" id="IPR036890">
    <property type="entry name" value="HATPase_C_sf"/>
</dbReference>
<evidence type="ECO:0000259" key="8">
    <source>
        <dbReference type="PROSITE" id="PS50110"/>
    </source>
</evidence>
<comment type="caution">
    <text evidence="9">The sequence shown here is derived from an EMBL/GenBank/DDBJ whole genome shotgun (WGS) entry which is preliminary data.</text>
</comment>
<dbReference type="Pfam" id="PF00072">
    <property type="entry name" value="Response_reg"/>
    <property type="match status" value="1"/>
</dbReference>
<dbReference type="InterPro" id="IPR036097">
    <property type="entry name" value="HisK_dim/P_sf"/>
</dbReference>
<accession>A0A4S8YDV3</accession>
<keyword evidence="4" id="KW-0808">Transferase</keyword>
<dbReference type="PROSITE" id="PS50109">
    <property type="entry name" value="HIS_KIN"/>
    <property type="match status" value="1"/>
</dbReference>
<dbReference type="SMART" id="SM00448">
    <property type="entry name" value="REC"/>
    <property type="match status" value="1"/>
</dbReference>
<dbReference type="Proteomes" id="UP000310687">
    <property type="component" value="Unassembled WGS sequence"/>
</dbReference>
<dbReference type="SUPFAM" id="SSF47384">
    <property type="entry name" value="Homodimeric domain of signal transducing histidine kinase"/>
    <property type="match status" value="1"/>
</dbReference>
<evidence type="ECO:0000256" key="5">
    <source>
        <dbReference type="ARBA" id="ARBA00022777"/>
    </source>
</evidence>
<keyword evidence="3 6" id="KW-0597">Phosphoprotein</keyword>
<dbReference type="InterPro" id="IPR004358">
    <property type="entry name" value="Sig_transdc_His_kin-like_C"/>
</dbReference>
<evidence type="ECO:0000256" key="2">
    <source>
        <dbReference type="ARBA" id="ARBA00012438"/>
    </source>
</evidence>
<comment type="catalytic activity">
    <reaction evidence="1">
        <text>ATP + protein L-histidine = ADP + protein N-phospho-L-histidine.</text>
        <dbReference type="EC" id="2.7.13.3"/>
    </reaction>
</comment>
<evidence type="ECO:0000256" key="4">
    <source>
        <dbReference type="ARBA" id="ARBA00022679"/>
    </source>
</evidence>
<dbReference type="InterPro" id="IPR003594">
    <property type="entry name" value="HATPase_dom"/>
</dbReference>
<dbReference type="Gene3D" id="1.10.287.130">
    <property type="match status" value="1"/>
</dbReference>
<feature type="modified residue" description="4-aspartylphosphate" evidence="6">
    <location>
        <position position="785"/>
    </location>
</feature>